<dbReference type="InterPro" id="IPR024457">
    <property type="entry name" value="Putative_integrase_N"/>
</dbReference>
<dbReference type="Proteomes" id="UP000013243">
    <property type="component" value="Chromosome"/>
</dbReference>
<evidence type="ECO:0000259" key="2">
    <source>
        <dbReference type="Pfam" id="PF12834"/>
    </source>
</evidence>
<dbReference type="EMBL" id="CP015230">
    <property type="protein sequence ID" value="ANP40209.1"/>
    <property type="molecule type" value="Genomic_DNA"/>
</dbReference>
<evidence type="ECO:0000313" key="4">
    <source>
        <dbReference type="EMBL" id="ANP40209.1"/>
    </source>
</evidence>
<evidence type="ECO:0000259" key="3">
    <source>
        <dbReference type="Pfam" id="PF12835"/>
    </source>
</evidence>
<protein>
    <submittedName>
        <fullName evidence="4">Integrase</fullName>
    </submittedName>
</protein>
<dbReference type="InterPro" id="IPR013762">
    <property type="entry name" value="Integrase-like_cat_sf"/>
</dbReference>
<dbReference type="GO" id="GO:0006310">
    <property type="term" value="P:DNA recombination"/>
    <property type="evidence" value="ECO:0007669"/>
    <property type="project" value="UniProtKB-KW"/>
</dbReference>
<dbReference type="RefSeq" id="WP_005624131.1">
    <property type="nucleotide sequence ID" value="NZ_CP015230.1"/>
</dbReference>
<reference evidence="4 5" key="1">
    <citation type="journal article" date="2016" name="ISME J.">
        <title>Global occurrence and heterogeneity of the Roseobacter-clade species Ruegeria mobilis.</title>
        <authorList>
            <person name="Sonnenschein E."/>
            <person name="Gram L."/>
        </authorList>
    </citation>
    <scope>NUCLEOTIDE SEQUENCE [LARGE SCALE GENOMIC DNA]</scope>
    <source>
        <strain evidence="4 5">F1926</strain>
    </source>
</reference>
<feature type="domain" description="Putative integrase N-terminal" evidence="2">
    <location>
        <begin position="1"/>
        <end position="83"/>
    </location>
</feature>
<accession>A0A1B1A0U2</accession>
<dbReference type="InterPro" id="IPR024456">
    <property type="entry name" value="Integrase_catalytic_putative"/>
</dbReference>
<sequence>MDNLTMDLVRLTKRNRDGSFGTQKNRQRGLTAMASELKHLGYSLKTARSIKPKHVNVLVDHWRDSGLTKATIRNRMSWLRWWAQKVDKISILDKDNASYELNDDRREKQNIAFTLHPDQLNALTDRYVQAAVMLQAAFGLRREEAMKFIPKEAIRKDCLKLKGSWTKGGRPRTVPIVSQHQRVVLAAVSQVAMDGSLIPEERSYAQHMRIYERQVHKAGIARAHGLRHKYAQARYEKLTGMKCPINGGPERSLMSDEQYELDRQARQRISKELGHNRIEITDVYLGRLLQGGTAL</sequence>
<dbReference type="Pfam" id="PF12834">
    <property type="entry name" value="Phage_int_SAM_2"/>
    <property type="match status" value="1"/>
</dbReference>
<keyword evidence="1" id="KW-0233">DNA recombination</keyword>
<evidence type="ECO:0000313" key="5">
    <source>
        <dbReference type="Proteomes" id="UP000013243"/>
    </source>
</evidence>
<dbReference type="GO" id="GO:0003677">
    <property type="term" value="F:DNA binding"/>
    <property type="evidence" value="ECO:0007669"/>
    <property type="project" value="InterPro"/>
</dbReference>
<dbReference type="GO" id="GO:0015074">
    <property type="term" value="P:DNA integration"/>
    <property type="evidence" value="ECO:0007669"/>
    <property type="project" value="InterPro"/>
</dbReference>
<name>A0A1B1A0U2_9RHOB</name>
<dbReference type="SUPFAM" id="SSF56349">
    <property type="entry name" value="DNA breaking-rejoining enzymes"/>
    <property type="match status" value="1"/>
</dbReference>
<dbReference type="Pfam" id="PF12835">
    <property type="entry name" value="Integrase_1"/>
    <property type="match status" value="1"/>
</dbReference>
<dbReference type="AlphaFoldDB" id="A0A1B1A0U2"/>
<gene>
    <name evidence="4" type="ORF">K529_005460</name>
</gene>
<proteinExistence type="predicted"/>
<dbReference type="Gene3D" id="1.10.443.10">
    <property type="entry name" value="Intergrase catalytic core"/>
    <property type="match status" value="1"/>
</dbReference>
<organism evidence="4 5">
    <name type="scientific">Tritonibacter mobilis F1926</name>
    <dbReference type="NCBI Taxonomy" id="1265309"/>
    <lineage>
        <taxon>Bacteria</taxon>
        <taxon>Pseudomonadati</taxon>
        <taxon>Pseudomonadota</taxon>
        <taxon>Alphaproteobacteria</taxon>
        <taxon>Rhodobacterales</taxon>
        <taxon>Paracoccaceae</taxon>
        <taxon>Tritonibacter</taxon>
    </lineage>
</organism>
<evidence type="ECO:0000256" key="1">
    <source>
        <dbReference type="ARBA" id="ARBA00023172"/>
    </source>
</evidence>
<dbReference type="GeneID" id="28249258"/>
<dbReference type="InterPro" id="IPR011010">
    <property type="entry name" value="DNA_brk_join_enz"/>
</dbReference>
<dbReference type="OrthoDB" id="5394387at2"/>
<dbReference type="KEGG" id="rmb:K529_005460"/>
<feature type="domain" description="Integrase catalytic" evidence="3">
    <location>
        <begin position="124"/>
        <end position="232"/>
    </location>
</feature>
<dbReference type="STRING" id="1265309.K529_005460"/>